<comment type="similarity">
    <text evidence="3 11">Belongs to the PIGX family.</text>
</comment>
<evidence type="ECO:0000313" key="12">
    <source>
        <dbReference type="EMBL" id="CAI5760673.1"/>
    </source>
</evidence>
<keyword evidence="7 11" id="KW-0256">Endoplasmic reticulum</keyword>
<protein>
    <recommendedName>
        <fullName evidence="4 11">Protein PBN1</fullName>
    </recommendedName>
</protein>
<evidence type="ECO:0000256" key="11">
    <source>
        <dbReference type="RuleBase" id="RU366056"/>
    </source>
</evidence>
<keyword evidence="8 11" id="KW-1133">Transmembrane helix</keyword>
<sequence>MRQRITIYNPNSNNNDIIKKLDKKNLELALNEGQLPFIIENKYTIPNPSLKLDKIAKFRIHSVFNNIPNPLFPFNQAHGISIYMSPTKLSSQADIDEFYTESNLLIEELLGIKTTSKNWINSVNSIFYYDSTPKDLKFNYKLFGNVPSSSNSNFDLLFDGEKLTLRQLFNSIDLQFNKDSSDYKEIGVFAIDESISDTKDDLVLNGFRVIFDPLSDETENEGMLHKTMFHIKPRHRYLNKSIESTIKPNGLHPILSTKLQESKIIESDIKECKLYYYINLNKSLIFDPFQSIPQGANLTLNNGEKNLELPEYKINNWGNEILFEFENYNKTEIDFTLHSRYQLPNNETTSTEVFQSHPKVFIGCNVDEFELLSKSPFDTKGSIGGNYENYFTNDTVFYHFEKSSSDNLKIDIPHGTSNFENVNFITTVSIIFGIVIIVIPIFKKLFNTPRTTVAKKNE</sequence>
<dbReference type="InterPro" id="IPR013233">
    <property type="entry name" value="PIG-X/PBN1"/>
</dbReference>
<feature type="transmembrane region" description="Helical" evidence="11">
    <location>
        <begin position="422"/>
        <end position="442"/>
    </location>
</feature>
<evidence type="ECO:0000256" key="2">
    <source>
        <dbReference type="ARBA" id="ARBA00004687"/>
    </source>
</evidence>
<dbReference type="GO" id="GO:0006506">
    <property type="term" value="P:GPI anchor biosynthetic process"/>
    <property type="evidence" value="ECO:0007669"/>
    <property type="project" value="UniProtKB-KW"/>
</dbReference>
<keyword evidence="9 11" id="KW-0472">Membrane</keyword>
<keyword evidence="13" id="KW-1185">Reference proteome</keyword>
<evidence type="ECO:0000256" key="8">
    <source>
        <dbReference type="ARBA" id="ARBA00022989"/>
    </source>
</evidence>
<dbReference type="AlphaFoldDB" id="A0A9W4XIY7"/>
<dbReference type="InterPro" id="IPR042322">
    <property type="entry name" value="Pbn1"/>
</dbReference>
<keyword evidence="5 11" id="KW-0337">GPI-anchor biosynthesis</keyword>
<dbReference type="OrthoDB" id="5546453at2759"/>
<dbReference type="GO" id="GO:1990529">
    <property type="term" value="C:glycosylphosphatidylinositol-mannosyltransferase I complex"/>
    <property type="evidence" value="ECO:0007669"/>
    <property type="project" value="TreeGrafter"/>
</dbReference>
<evidence type="ECO:0000256" key="7">
    <source>
        <dbReference type="ARBA" id="ARBA00022824"/>
    </source>
</evidence>
<comment type="function">
    <text evidence="11">Required for proper folding and/or the stability of a subset of proteins in the endoplasmic reticulum. Component of glycosylphosphatidylinositol-mannosyltransferase 1 which transfers the first of the 4 mannoses in the GPI-anchor precursors during GPI-anchor biosynthesis. Probably acts by stabilizing the mannosyltransferase GPI14.</text>
</comment>
<dbReference type="Pfam" id="PF08320">
    <property type="entry name" value="PIG-X"/>
    <property type="match status" value="1"/>
</dbReference>
<accession>A0A9W4XIY7</accession>
<dbReference type="SMART" id="SM00780">
    <property type="entry name" value="PIG-X"/>
    <property type="match status" value="1"/>
</dbReference>
<proteinExistence type="inferred from homology"/>
<evidence type="ECO:0000256" key="1">
    <source>
        <dbReference type="ARBA" id="ARBA00004643"/>
    </source>
</evidence>
<comment type="caution">
    <text evidence="12">The sequence shown here is derived from an EMBL/GenBank/DDBJ whole genome shotgun (WGS) entry which is preliminary data.</text>
</comment>
<evidence type="ECO:0000256" key="10">
    <source>
        <dbReference type="ARBA" id="ARBA00023180"/>
    </source>
</evidence>
<dbReference type="PANTHER" id="PTHR28533:SF1">
    <property type="entry name" value="PROTEIN PBN1"/>
    <property type="match status" value="1"/>
</dbReference>
<dbReference type="GO" id="GO:0000030">
    <property type="term" value="F:mannosyltransferase activity"/>
    <property type="evidence" value="ECO:0007669"/>
    <property type="project" value="TreeGrafter"/>
</dbReference>
<comment type="pathway">
    <text evidence="2 11">Glycolipid biosynthesis; glycosylphosphatidylinositol-anchor biosynthesis.</text>
</comment>
<dbReference type="PANTHER" id="PTHR28533">
    <property type="entry name" value="PROTEIN PBN1"/>
    <property type="match status" value="1"/>
</dbReference>
<evidence type="ECO:0000313" key="13">
    <source>
        <dbReference type="Proteomes" id="UP001152885"/>
    </source>
</evidence>
<evidence type="ECO:0000256" key="6">
    <source>
        <dbReference type="ARBA" id="ARBA00022692"/>
    </source>
</evidence>
<keyword evidence="10" id="KW-0325">Glycoprotein</keyword>
<dbReference type="Proteomes" id="UP001152885">
    <property type="component" value="Unassembled WGS sequence"/>
</dbReference>
<evidence type="ECO:0000256" key="3">
    <source>
        <dbReference type="ARBA" id="ARBA00010345"/>
    </source>
</evidence>
<evidence type="ECO:0000256" key="4">
    <source>
        <dbReference type="ARBA" id="ARBA00020410"/>
    </source>
</evidence>
<keyword evidence="6 11" id="KW-0812">Transmembrane</keyword>
<evidence type="ECO:0000256" key="9">
    <source>
        <dbReference type="ARBA" id="ARBA00023136"/>
    </source>
</evidence>
<organism evidence="12 13">
    <name type="scientific">Candida verbasci</name>
    <dbReference type="NCBI Taxonomy" id="1227364"/>
    <lineage>
        <taxon>Eukaryota</taxon>
        <taxon>Fungi</taxon>
        <taxon>Dikarya</taxon>
        <taxon>Ascomycota</taxon>
        <taxon>Saccharomycotina</taxon>
        <taxon>Pichiomycetes</taxon>
        <taxon>Debaryomycetaceae</taxon>
        <taxon>Candida/Lodderomyces clade</taxon>
        <taxon>Candida</taxon>
    </lineage>
</organism>
<evidence type="ECO:0000256" key="5">
    <source>
        <dbReference type="ARBA" id="ARBA00022502"/>
    </source>
</evidence>
<comment type="subcellular location">
    <subcellularLocation>
        <location evidence="11">Endoplasmic reticulum membrane</location>
        <topology evidence="11">Single-pass membrane protein</topology>
    </subcellularLocation>
    <subcellularLocation>
        <location evidence="1">Endoplasmic reticulum membrane</location>
        <topology evidence="1">Single-pass type III membrane protein</topology>
    </subcellularLocation>
</comment>
<reference evidence="12" key="1">
    <citation type="submission" date="2022-12" db="EMBL/GenBank/DDBJ databases">
        <authorList>
            <person name="Brejova B."/>
        </authorList>
    </citation>
    <scope>NUCLEOTIDE SEQUENCE</scope>
</reference>
<dbReference type="GO" id="GO:0005789">
    <property type="term" value="C:endoplasmic reticulum membrane"/>
    <property type="evidence" value="ECO:0007669"/>
    <property type="project" value="UniProtKB-SubCell"/>
</dbReference>
<gene>
    <name evidence="12" type="ORF">CANVERA_P5181</name>
</gene>
<name>A0A9W4XIY7_9ASCO</name>
<dbReference type="EMBL" id="CANTUO010000007">
    <property type="protein sequence ID" value="CAI5760673.1"/>
    <property type="molecule type" value="Genomic_DNA"/>
</dbReference>